<dbReference type="AlphaFoldDB" id="A0A3A1Y7U5"/>
<sequence length="400" mass="47039">MKLNPNYTLEDLRELVKEHQCEDFEPYAYIRFSNEAITLKTCLESLVPFFKKGIICYHEPLPGIKADASLAIAQEFIAKNPGFRLVKYPFHVIYHGLPGFYNYIYNGISRFWLLHAYSQYALLHLEELARENGDYDKAWLFKVDCDHVFSQKLLEYTKLCMQLKFKTDQENFAYFYKANIRKDVLHESVHEHKKFRVADICNGYDHVVVKLDKTAPFQMCVNRPVQGSEEEKDLNTQIYELQKFARGAKAVGEKAFLNSLHFDTEKLYYYQKLSKEKVEARFVNGAPYEQVDWQKMVDQLPEVAIDPEFFTYENVAKIFASFNYPESEAQGHLYGRDAVDLETFIHDPQYRPEVIIAEHNKLWAERDKISDPEQLVALEREHRVLVKLTSENYLPELAYL</sequence>
<protein>
    <submittedName>
        <fullName evidence="1">Uncharacterized protein</fullName>
    </submittedName>
</protein>
<dbReference type="InterPro" id="IPR010446">
    <property type="entry name" value="GalNAc_Trfase_b"/>
</dbReference>
<keyword evidence="2" id="KW-1185">Reference proteome</keyword>
<dbReference type="Pfam" id="PF06306">
    <property type="entry name" value="CgtA"/>
    <property type="match status" value="1"/>
</dbReference>
<comment type="caution">
    <text evidence="1">The sequence shown here is derived from an EMBL/GenBank/DDBJ whole genome shotgun (WGS) entry which is preliminary data.</text>
</comment>
<accession>A0A3A1Y7U5</accession>
<proteinExistence type="predicted"/>
<evidence type="ECO:0000313" key="1">
    <source>
        <dbReference type="EMBL" id="RIY33386.1"/>
    </source>
</evidence>
<dbReference type="RefSeq" id="WP_119496611.1">
    <property type="nucleotide sequence ID" value="NZ_NRJH01000016.1"/>
</dbReference>
<reference evidence="1 2" key="1">
    <citation type="submission" date="2017-08" db="EMBL/GenBank/DDBJ databases">
        <title>Reclassification of Bisgaard taxon 37 and 44.</title>
        <authorList>
            <person name="Christensen H."/>
        </authorList>
    </citation>
    <scope>NUCLEOTIDE SEQUENCE [LARGE SCALE GENOMIC DNA]</scope>
    <source>
        <strain evidence="1 2">B96_4</strain>
    </source>
</reference>
<dbReference type="OrthoDB" id="5668432at2"/>
<name>A0A3A1Y7U5_9GAMM</name>
<evidence type="ECO:0000313" key="2">
    <source>
        <dbReference type="Proteomes" id="UP000266258"/>
    </source>
</evidence>
<gene>
    <name evidence="1" type="ORF">CJP74_02015</name>
</gene>
<organism evidence="1 2">
    <name type="scientific">Psittacicella melopsittaci</name>
    <dbReference type="NCBI Taxonomy" id="2028576"/>
    <lineage>
        <taxon>Bacteria</taxon>
        <taxon>Pseudomonadati</taxon>
        <taxon>Pseudomonadota</taxon>
        <taxon>Gammaproteobacteria</taxon>
        <taxon>Pasteurellales</taxon>
        <taxon>Psittacicellaceae</taxon>
        <taxon>Psittacicella</taxon>
    </lineage>
</organism>
<dbReference type="Proteomes" id="UP000266258">
    <property type="component" value="Unassembled WGS sequence"/>
</dbReference>
<dbReference type="EMBL" id="NRJH01000016">
    <property type="protein sequence ID" value="RIY33386.1"/>
    <property type="molecule type" value="Genomic_DNA"/>
</dbReference>